<dbReference type="PANTHER" id="PTHR43280">
    <property type="entry name" value="ARAC-FAMILY TRANSCRIPTIONAL REGULATOR"/>
    <property type="match status" value="1"/>
</dbReference>
<dbReference type="SMART" id="SM00342">
    <property type="entry name" value="HTH_ARAC"/>
    <property type="match status" value="1"/>
</dbReference>
<keyword evidence="4" id="KW-0812">Transmembrane</keyword>
<keyword evidence="1" id="KW-0805">Transcription regulation</keyword>
<evidence type="ECO:0000256" key="3">
    <source>
        <dbReference type="ARBA" id="ARBA00023163"/>
    </source>
</evidence>
<keyword evidence="3" id="KW-0804">Transcription</keyword>
<accession>A0ABT2UEV6</accession>
<dbReference type="InterPro" id="IPR009057">
    <property type="entry name" value="Homeodomain-like_sf"/>
</dbReference>
<evidence type="ECO:0000256" key="1">
    <source>
        <dbReference type="ARBA" id="ARBA00023015"/>
    </source>
</evidence>
<organism evidence="6 7">
    <name type="scientific">Paenibacillus baimaensis</name>
    <dbReference type="NCBI Taxonomy" id="2982185"/>
    <lineage>
        <taxon>Bacteria</taxon>
        <taxon>Bacillati</taxon>
        <taxon>Bacillota</taxon>
        <taxon>Bacilli</taxon>
        <taxon>Bacillales</taxon>
        <taxon>Paenibacillaceae</taxon>
        <taxon>Paenibacillus</taxon>
    </lineage>
</organism>
<keyword evidence="2" id="KW-0238">DNA-binding</keyword>
<dbReference type="Proteomes" id="UP001652445">
    <property type="component" value="Unassembled WGS sequence"/>
</dbReference>
<feature type="transmembrane region" description="Helical" evidence="4">
    <location>
        <begin position="276"/>
        <end position="297"/>
    </location>
</feature>
<keyword evidence="4" id="KW-1133">Transmembrane helix</keyword>
<keyword evidence="7" id="KW-1185">Reference proteome</keyword>
<name>A0ABT2UEV6_9BACL</name>
<sequence>MSYIIILLIPLLIFGLLIYYNFFKVLETELNVSNKNMLLHLQENLDNRLIELNKIAYQIYSNPLLTAYNMKIETPLNAKEGITELKKYITGNNFPYEVFVYYQELDRVYSSSVTYSIPEFLQNFHYSAWSREQFYQDMRSLNKPNMTKPAEIVSIFQQEVPIITYLVPSPGLSRVSKVTVFFMIKEDTLTNMLKYSNGDVILLNESLQVITSSRNSGYSKSDNLQALIRQNQVSGSVQWDGVKLLTTFLKSTNTGWKYMILLPEQEAMKQLNDTKFLFVMAFFFILLTATGVIAYTMRLNYNPLRNLKAFAENKTGRLLSNDNEIEVLHYTFDHIFKMKDELYDKVQNNYWPVKEFLLSNVLQGNFANMEECNEEGKEIGFVFNHSLCHVAIFLFAEHAINEQADRMKLITLLEQHLPEGIEGYGKTSEKNGTLIFVYAHSEVEDQDVMKLYFSNLHAWLNETYGLQTTIGVGNSYSQVSWISKSYIEASTAVDYRLIKGRNNVIYFSDISLEHTLQYNYPVQEMKALETSVIEGNMDIINKLLESLYQLINTSGMPLFEARCLCFDMINTVIKSICLVDKKHFQLKKDYPDIMSLAGFETIDELWTMVQTIITELCSRMKDGEQSDSQDLHDQLTAYIQSHYANNQFSVQAMASHFGMSQSHLSYLFKSMRDSTISDYINYLRIEKAKQLLVQTDEPLTTILLQIGYSDVSSFVRKFKNTVGTTPGAFRKTGIAK</sequence>
<dbReference type="Pfam" id="PF12833">
    <property type="entry name" value="HTH_18"/>
    <property type="match status" value="1"/>
</dbReference>
<evidence type="ECO:0000256" key="2">
    <source>
        <dbReference type="ARBA" id="ARBA00023125"/>
    </source>
</evidence>
<dbReference type="EMBL" id="JAOQIO010000024">
    <property type="protein sequence ID" value="MCU6792536.1"/>
    <property type="molecule type" value="Genomic_DNA"/>
</dbReference>
<dbReference type="InterPro" id="IPR018062">
    <property type="entry name" value="HTH_AraC-typ_CS"/>
</dbReference>
<feature type="transmembrane region" description="Helical" evidence="4">
    <location>
        <begin position="6"/>
        <end position="23"/>
    </location>
</feature>
<protein>
    <submittedName>
        <fullName evidence="6">AraC family transcriptional regulator</fullName>
    </submittedName>
</protein>
<keyword evidence="4" id="KW-0472">Membrane</keyword>
<dbReference type="PROSITE" id="PS00041">
    <property type="entry name" value="HTH_ARAC_FAMILY_1"/>
    <property type="match status" value="1"/>
</dbReference>
<dbReference type="PANTHER" id="PTHR43280:SF2">
    <property type="entry name" value="HTH-TYPE TRANSCRIPTIONAL REGULATOR EXSA"/>
    <property type="match status" value="1"/>
</dbReference>
<dbReference type="SUPFAM" id="SSF46689">
    <property type="entry name" value="Homeodomain-like"/>
    <property type="match status" value="1"/>
</dbReference>
<gene>
    <name evidence="6" type="ORF">OB236_10385</name>
</gene>
<reference evidence="6 7" key="1">
    <citation type="submission" date="2022-09" db="EMBL/GenBank/DDBJ databases">
        <authorList>
            <person name="Han X.L."/>
            <person name="Wang Q."/>
            <person name="Lu T."/>
        </authorList>
    </citation>
    <scope>NUCLEOTIDE SEQUENCE [LARGE SCALE GENOMIC DNA]</scope>
    <source>
        <strain evidence="6 7">WQ 127069</strain>
    </source>
</reference>
<dbReference type="PROSITE" id="PS01124">
    <property type="entry name" value="HTH_ARAC_FAMILY_2"/>
    <property type="match status" value="1"/>
</dbReference>
<feature type="domain" description="HTH araC/xylS-type" evidence="5">
    <location>
        <begin position="633"/>
        <end position="732"/>
    </location>
</feature>
<dbReference type="Gene3D" id="1.10.10.60">
    <property type="entry name" value="Homeodomain-like"/>
    <property type="match status" value="2"/>
</dbReference>
<evidence type="ECO:0000313" key="6">
    <source>
        <dbReference type="EMBL" id="MCU6792536.1"/>
    </source>
</evidence>
<dbReference type="Gene3D" id="3.30.450.20">
    <property type="entry name" value="PAS domain"/>
    <property type="match status" value="1"/>
</dbReference>
<evidence type="ECO:0000313" key="7">
    <source>
        <dbReference type="Proteomes" id="UP001652445"/>
    </source>
</evidence>
<evidence type="ECO:0000256" key="4">
    <source>
        <dbReference type="SAM" id="Phobius"/>
    </source>
</evidence>
<dbReference type="InterPro" id="IPR018060">
    <property type="entry name" value="HTH_AraC"/>
</dbReference>
<proteinExistence type="predicted"/>
<comment type="caution">
    <text evidence="6">The sequence shown here is derived from an EMBL/GenBank/DDBJ whole genome shotgun (WGS) entry which is preliminary data.</text>
</comment>
<evidence type="ECO:0000259" key="5">
    <source>
        <dbReference type="PROSITE" id="PS01124"/>
    </source>
</evidence>